<dbReference type="PIRSF" id="PIRSF006493">
    <property type="entry name" value="Prok_Ku"/>
    <property type="match status" value="1"/>
</dbReference>
<dbReference type="SUPFAM" id="SSF100939">
    <property type="entry name" value="SPOC domain-like"/>
    <property type="match status" value="1"/>
</dbReference>
<name>A0A8T8K1R6_9EURY</name>
<feature type="domain" description="Ku" evidence="2">
    <location>
        <begin position="52"/>
        <end position="183"/>
    </location>
</feature>
<dbReference type="KEGG" id="meme:HYG87_00375"/>
<dbReference type="SMART" id="SM00559">
    <property type="entry name" value="Ku78"/>
    <property type="match status" value="1"/>
</dbReference>
<keyword evidence="4" id="KW-1185">Reference proteome</keyword>
<organism evidence="3 4">
    <name type="scientific">Methanobacterium alkalithermotolerans</name>
    <dbReference type="NCBI Taxonomy" id="2731220"/>
    <lineage>
        <taxon>Archaea</taxon>
        <taxon>Methanobacteriati</taxon>
        <taxon>Methanobacteriota</taxon>
        <taxon>Methanomada group</taxon>
        <taxon>Methanobacteria</taxon>
        <taxon>Methanobacteriales</taxon>
        <taxon>Methanobacteriaceae</taxon>
        <taxon>Methanobacterium</taxon>
    </lineage>
</organism>
<dbReference type="PANTHER" id="PTHR41251:SF1">
    <property type="entry name" value="NON-HOMOLOGOUS END JOINING PROTEIN KU"/>
    <property type="match status" value="1"/>
</dbReference>
<dbReference type="EMBL" id="CP058560">
    <property type="protein sequence ID" value="QUH22328.1"/>
    <property type="molecule type" value="Genomic_DNA"/>
</dbReference>
<dbReference type="AlphaFoldDB" id="A0A8T8K1R6"/>
<dbReference type="GO" id="GO:0006303">
    <property type="term" value="P:double-strand break repair via nonhomologous end joining"/>
    <property type="evidence" value="ECO:0007669"/>
    <property type="project" value="InterPro"/>
</dbReference>
<gene>
    <name evidence="3" type="ORF">HYG87_00375</name>
</gene>
<dbReference type="OrthoDB" id="147616at2157"/>
<evidence type="ECO:0000259" key="2">
    <source>
        <dbReference type="SMART" id="SM00559"/>
    </source>
</evidence>
<dbReference type="Proteomes" id="UP000681041">
    <property type="component" value="Chromosome"/>
</dbReference>
<dbReference type="GeneID" id="64819173"/>
<dbReference type="Pfam" id="PF02735">
    <property type="entry name" value="Ku"/>
    <property type="match status" value="1"/>
</dbReference>
<keyword evidence="1 3" id="KW-0238">DNA-binding</keyword>
<proteinExistence type="predicted"/>
<dbReference type="GO" id="GO:0003690">
    <property type="term" value="F:double-stranded DNA binding"/>
    <property type="evidence" value="ECO:0007669"/>
    <property type="project" value="TreeGrafter"/>
</dbReference>
<sequence length="254" mass="29278">MRSIWSGYLTFGSILIPIRTYSASGPLHIGFHQVHKIDCGRVRYKKVCEKDGKELKRDEISKAFFIAGECLKFSDEEIESLRPFANKIMEIQGFCKMEEIPLLGLGKPYYIGTQSPQKGGVGQSFLLLKKALEKTEKVAVVKWVSRSNEYIGMLKPEENGFLLKQLLYKEQVRSSQEIEIIEADLPKDLLEKGVQVVEKMSFDFDWGSYQEEYTSQVKELIEKKARGEEIPREEIKLPETRSIEAELERMLLEE</sequence>
<accession>A0A8T8K1R6</accession>
<dbReference type="PANTHER" id="PTHR41251">
    <property type="entry name" value="NON-HOMOLOGOUS END JOINING PROTEIN KU"/>
    <property type="match status" value="1"/>
</dbReference>
<dbReference type="InterPro" id="IPR016194">
    <property type="entry name" value="SPOC-like_C_dom_sf"/>
</dbReference>
<protein>
    <submittedName>
        <fullName evidence="3">DNA-binding protein</fullName>
    </submittedName>
</protein>
<evidence type="ECO:0000313" key="3">
    <source>
        <dbReference type="EMBL" id="QUH22328.1"/>
    </source>
</evidence>
<dbReference type="InterPro" id="IPR009187">
    <property type="entry name" value="Prok_Ku"/>
</dbReference>
<dbReference type="InterPro" id="IPR006164">
    <property type="entry name" value="DNA_bd_Ku70/Ku80"/>
</dbReference>
<dbReference type="Gene3D" id="2.40.290.10">
    <property type="match status" value="1"/>
</dbReference>
<evidence type="ECO:0000256" key="1">
    <source>
        <dbReference type="ARBA" id="ARBA00023125"/>
    </source>
</evidence>
<reference evidence="3" key="1">
    <citation type="submission" date="2020-07" db="EMBL/GenBank/DDBJ databases">
        <title>Methanobacterium. sp. MethCan genome.</title>
        <authorList>
            <person name="Postec A."/>
            <person name="Quemeneur M."/>
        </authorList>
    </citation>
    <scope>NUCLEOTIDE SEQUENCE</scope>
    <source>
        <strain evidence="3">MethCAN</strain>
    </source>
</reference>
<evidence type="ECO:0000313" key="4">
    <source>
        <dbReference type="Proteomes" id="UP000681041"/>
    </source>
</evidence>
<dbReference type="RefSeq" id="WP_211533271.1">
    <property type="nucleotide sequence ID" value="NZ_CP058560.1"/>
</dbReference>